<dbReference type="FunFam" id="3.40.630.40:FF:000005">
    <property type="entry name" value="N-acetylmuramoyl-L-alanine amidase (AmiA)"/>
    <property type="match status" value="1"/>
</dbReference>
<accession>A0A8J6NQ50</accession>
<dbReference type="Pfam" id="PF11741">
    <property type="entry name" value="AMIN"/>
    <property type="match status" value="1"/>
</dbReference>
<dbReference type="CDD" id="cd02696">
    <property type="entry name" value="MurNAc-LAA"/>
    <property type="match status" value="1"/>
</dbReference>
<evidence type="ECO:0000256" key="5">
    <source>
        <dbReference type="SAM" id="SignalP"/>
    </source>
</evidence>
<dbReference type="GO" id="GO:0030288">
    <property type="term" value="C:outer membrane-bounded periplasmic space"/>
    <property type="evidence" value="ECO:0007669"/>
    <property type="project" value="TreeGrafter"/>
</dbReference>
<comment type="caution">
    <text evidence="7">The sequence shown here is derived from an EMBL/GenBank/DDBJ whole genome shotgun (WGS) entry which is preliminary data.</text>
</comment>
<organism evidence="7 8">
    <name type="scientific">Candidatus Desulfatibia profunda</name>
    <dbReference type="NCBI Taxonomy" id="2841695"/>
    <lineage>
        <taxon>Bacteria</taxon>
        <taxon>Pseudomonadati</taxon>
        <taxon>Thermodesulfobacteriota</taxon>
        <taxon>Desulfobacteria</taxon>
        <taxon>Desulfobacterales</taxon>
        <taxon>Desulfobacterales incertae sedis</taxon>
        <taxon>Candidatus Desulfatibia</taxon>
    </lineage>
</organism>
<evidence type="ECO:0000256" key="2">
    <source>
        <dbReference type="ARBA" id="ARBA00011901"/>
    </source>
</evidence>
<feature type="domain" description="MurNAc-LAA" evidence="6">
    <location>
        <begin position="524"/>
        <end position="675"/>
    </location>
</feature>
<feature type="compositionally biased region" description="Acidic residues" evidence="4">
    <location>
        <begin position="285"/>
        <end position="295"/>
    </location>
</feature>
<gene>
    <name evidence="7" type="ORF">H8E23_15500</name>
</gene>
<reference evidence="7 8" key="1">
    <citation type="submission" date="2020-08" db="EMBL/GenBank/DDBJ databases">
        <title>Bridging the membrane lipid divide: bacteria of the FCB group superphylum have the potential to synthesize archaeal ether lipids.</title>
        <authorList>
            <person name="Villanueva L."/>
            <person name="Von Meijenfeldt F.A.B."/>
            <person name="Westbye A.B."/>
            <person name="Yadav S."/>
            <person name="Hopmans E.C."/>
            <person name="Dutilh B.E."/>
            <person name="Sinninghe Damste J.S."/>
        </authorList>
    </citation>
    <scope>NUCLEOTIDE SEQUENCE [LARGE SCALE GENOMIC DNA]</scope>
    <source>
        <strain evidence="7">NIOZ-UU30</strain>
    </source>
</reference>
<dbReference type="Proteomes" id="UP000603434">
    <property type="component" value="Unassembled WGS sequence"/>
</dbReference>
<evidence type="ECO:0000313" key="7">
    <source>
        <dbReference type="EMBL" id="MBC8362789.1"/>
    </source>
</evidence>
<name>A0A8J6NQ50_9BACT</name>
<dbReference type="PANTHER" id="PTHR30404:SF0">
    <property type="entry name" value="N-ACETYLMURAMOYL-L-ALANINE AMIDASE AMIC"/>
    <property type="match status" value="1"/>
</dbReference>
<comment type="catalytic activity">
    <reaction evidence="1">
        <text>Hydrolyzes the link between N-acetylmuramoyl residues and L-amino acid residues in certain cell-wall glycopeptides.</text>
        <dbReference type="EC" id="3.5.1.28"/>
    </reaction>
</comment>
<evidence type="ECO:0000313" key="8">
    <source>
        <dbReference type="Proteomes" id="UP000603434"/>
    </source>
</evidence>
<dbReference type="GO" id="GO:0008745">
    <property type="term" value="F:N-acetylmuramoyl-L-alanine amidase activity"/>
    <property type="evidence" value="ECO:0007669"/>
    <property type="project" value="UniProtKB-EC"/>
</dbReference>
<sequence length="693" mass="78246">MNNDFRKLDIVCLLVCCMLAVTWPRPSSATVDRDTYYQAQACYQKLRSTPKIQKYREQWLNCIDKFQEVYRYDPSGPWAPAGLYMSGKLYQELYNLSFKESDRQEALDIYGRIVKRFPQSQYSQKAADAIRSFSRAKSPNVAVGDVRSLSGNSAEDKSLSGNSAKDKYVAAESAYNRLLKSAKRQKYRDQWLACIEEFMAVYRHDPSGPWAAAGLYMSATLYQELFKRSFKESDKQEAIAAFERIVAQYPRSQYRKRASDALRAILPSESQQLAAETQGDKKPDEEETAVDEVAAEIEKASTYPEPEDKEDKPPEGQSVTVKGLRFWSNPSYTRIVVDADSETTYTHRLLKQDPAIQKPQRLYVDLDNCRLGADLDKVIPINDNLLSDVRAGQYASDSVRVVVDIKSFKTYKIFSLKNPFRIVIDVWGKEASPTRATAQTGQKGAKLPPSALARQLALGVSRIVIDPGHGGRDFGAPGYKKGVHEKDVVLKIARRLAKKMQEELHCEVFLTRNSDRNLTLEERTAIANTKNADLFISIHTNAARDRRAYGIETYFLNLATDEDAIMVAARENATSTKNISDLQTILTDLMQNAKINESSRLAVRVQESLHGRLRQDYSQIKDKGVKKAPFYVLLGAQMPSILIETAFISNARECSRLIDSTYQDRMCDAIVQGVRKYIRETSPTAFLNPNFGG</sequence>
<dbReference type="Pfam" id="PF13174">
    <property type="entry name" value="TPR_6"/>
    <property type="match status" value="2"/>
</dbReference>
<dbReference type="SUPFAM" id="SSF53187">
    <property type="entry name" value="Zn-dependent exopeptidases"/>
    <property type="match status" value="1"/>
</dbReference>
<dbReference type="InterPro" id="IPR002508">
    <property type="entry name" value="MurNAc-LAA_cat"/>
</dbReference>
<dbReference type="EMBL" id="JACNJH010000219">
    <property type="protein sequence ID" value="MBC8362789.1"/>
    <property type="molecule type" value="Genomic_DNA"/>
</dbReference>
<dbReference type="Pfam" id="PF01520">
    <property type="entry name" value="Amidase_3"/>
    <property type="match status" value="1"/>
</dbReference>
<dbReference type="AlphaFoldDB" id="A0A8J6NQ50"/>
<protein>
    <recommendedName>
        <fullName evidence="2">N-acetylmuramoyl-L-alanine amidase</fullName>
        <ecNumber evidence="2">3.5.1.28</ecNumber>
    </recommendedName>
</protein>
<dbReference type="InterPro" id="IPR019734">
    <property type="entry name" value="TPR_rpt"/>
</dbReference>
<dbReference type="Gene3D" id="2.60.40.3500">
    <property type="match status" value="1"/>
</dbReference>
<dbReference type="InterPro" id="IPR011990">
    <property type="entry name" value="TPR-like_helical_dom_sf"/>
</dbReference>
<keyword evidence="5" id="KW-0732">Signal</keyword>
<feature type="region of interest" description="Disordered" evidence="4">
    <location>
        <begin position="268"/>
        <end position="320"/>
    </location>
</feature>
<dbReference type="PANTHER" id="PTHR30404">
    <property type="entry name" value="N-ACETYLMURAMOYL-L-ALANINE AMIDASE"/>
    <property type="match status" value="1"/>
</dbReference>
<dbReference type="SMART" id="SM00646">
    <property type="entry name" value="Ami_3"/>
    <property type="match status" value="1"/>
</dbReference>
<feature type="signal peptide" evidence="5">
    <location>
        <begin position="1"/>
        <end position="29"/>
    </location>
</feature>
<feature type="chain" id="PRO_5035145322" description="N-acetylmuramoyl-L-alanine amidase" evidence="5">
    <location>
        <begin position="30"/>
        <end position="693"/>
    </location>
</feature>
<keyword evidence="3" id="KW-0378">Hydrolase</keyword>
<dbReference type="InterPro" id="IPR021731">
    <property type="entry name" value="AMIN_dom"/>
</dbReference>
<proteinExistence type="predicted"/>
<dbReference type="Gene3D" id="3.40.630.40">
    <property type="entry name" value="Zn-dependent exopeptidases"/>
    <property type="match status" value="1"/>
</dbReference>
<dbReference type="Gene3D" id="1.25.40.10">
    <property type="entry name" value="Tetratricopeptide repeat domain"/>
    <property type="match status" value="2"/>
</dbReference>
<evidence type="ECO:0000256" key="4">
    <source>
        <dbReference type="SAM" id="MobiDB-lite"/>
    </source>
</evidence>
<dbReference type="GO" id="GO:0009253">
    <property type="term" value="P:peptidoglycan catabolic process"/>
    <property type="evidence" value="ECO:0007669"/>
    <property type="project" value="InterPro"/>
</dbReference>
<dbReference type="EC" id="3.5.1.28" evidence="2"/>
<evidence type="ECO:0000256" key="1">
    <source>
        <dbReference type="ARBA" id="ARBA00001561"/>
    </source>
</evidence>
<evidence type="ECO:0000256" key="3">
    <source>
        <dbReference type="ARBA" id="ARBA00022801"/>
    </source>
</evidence>
<evidence type="ECO:0000259" key="6">
    <source>
        <dbReference type="SMART" id="SM00646"/>
    </source>
</evidence>
<dbReference type="InterPro" id="IPR050695">
    <property type="entry name" value="N-acetylmuramoyl_amidase_3"/>
</dbReference>